<dbReference type="PANTHER" id="PTHR45737:SF6">
    <property type="entry name" value="VON WILLEBRAND FACTOR A DOMAIN-CONTAINING PROTEIN 5A"/>
    <property type="match status" value="1"/>
</dbReference>
<dbReference type="PROSITE" id="PS51468">
    <property type="entry name" value="VIT"/>
    <property type="match status" value="1"/>
</dbReference>
<dbReference type="InterPro" id="IPR013694">
    <property type="entry name" value="VIT"/>
</dbReference>
<proteinExistence type="predicted"/>
<feature type="chain" id="PRO_5045678264" evidence="1">
    <location>
        <begin position="24"/>
        <end position="823"/>
    </location>
</feature>
<dbReference type="InterPro" id="IPR036465">
    <property type="entry name" value="vWFA_dom_sf"/>
</dbReference>
<reference evidence="4 5" key="1">
    <citation type="submission" date="2021-04" db="EMBL/GenBank/DDBJ databases">
        <authorList>
            <person name="Ivanova A."/>
        </authorList>
    </citation>
    <scope>NUCLEOTIDE SEQUENCE [LARGE SCALE GENOMIC DNA]</scope>
    <source>
        <strain evidence="4 5">G18</strain>
    </source>
</reference>
<keyword evidence="1" id="KW-0732">Signal</keyword>
<comment type="caution">
    <text evidence="4">The sequence shown here is derived from an EMBL/GenBank/DDBJ whole genome shotgun (WGS) entry which is preliminary data.</text>
</comment>
<name>A0ABS5BMQ9_9BACT</name>
<sequence length="823" mass="90403">MRFLRSTLAVLVAALASASSASASGILIPEDKKLPPLAMVNHKVTVAIDEQVAITTVEQTFRNHTDRNLEATYLFPVPKGASVDKFTMWVDGKEMGGELLDAKHAHKVYTDIVRRTQDPGLLEYLGNSLLRLSVFPVPPKGDQKIKISYKFVAQKDGNVVEYIYPLKTDGKATRTLEQFSVNLTIKSRHAVQNVYSPTHAITTTRKGDREVNVAFERNQAILDKDFQLYYGFGDQDIGLTPLLYKPITSEDGYFMFLVSPQVEAEKKRVPRDLVLVLDTSSSMSDIKMQQAKKALKFCLTQLKAEDRFAILKFSTSVMPFRDKLVEANKDYLEAANKWVDGLKTSGGTAIWPALDQALGMRSDDPSRPFTMVFFTDGQPTVDETNPDKIVKNVMGKNSGNTRIFTFGVGDDVNAAMLDQLADSTRAIATYVREAEDIESKVASLYAKISNPVLTDVKLATTGGIQLHEIYPPKLPDLFQGTQLVVIGRYTGNGHSAIKLTGMVGKEKQEFVYELNFPPKTESDTGKDFVEPLWARRKVGYILDQIRVNGEKKELIDEVVALAKRYGIATPYTSHLVVPDGAMPVVPPTVRPGDPKLPRPVTFPAAPIAGGGLGAASGILAGPGGAPQRVEDFAKNQAAGDKGDGKSGLAGNRGIMTEQQVKEAVDKVKAEKDPTARAKMTEELMRYQAQKKTWDDADRALKGGKSGYQTGQLGVDLSCAANNLRNQDRVSLTANRQVYGRNCLEIGGVWIDDAYKADTKSVTVKAQSDAYFRILEKHPQIKDVYRLGNHVVWMTPSGTALVVDLNGGKETLEDSEIDALFVKK</sequence>
<dbReference type="InterPro" id="IPR002035">
    <property type="entry name" value="VWF_A"/>
</dbReference>
<gene>
    <name evidence="4" type="ORF">J8F10_06840</name>
</gene>
<dbReference type="Gene3D" id="3.40.50.410">
    <property type="entry name" value="von Willebrand factor, type A domain"/>
    <property type="match status" value="1"/>
</dbReference>
<feature type="domain" description="VWFA" evidence="2">
    <location>
        <begin position="272"/>
        <end position="448"/>
    </location>
</feature>
<dbReference type="Proteomes" id="UP000676565">
    <property type="component" value="Unassembled WGS sequence"/>
</dbReference>
<dbReference type="PANTHER" id="PTHR45737">
    <property type="entry name" value="VON WILLEBRAND FACTOR A DOMAIN-CONTAINING PROTEIN 5A"/>
    <property type="match status" value="1"/>
</dbReference>
<organism evidence="4 5">
    <name type="scientific">Gemmata palustris</name>
    <dbReference type="NCBI Taxonomy" id="2822762"/>
    <lineage>
        <taxon>Bacteria</taxon>
        <taxon>Pseudomonadati</taxon>
        <taxon>Planctomycetota</taxon>
        <taxon>Planctomycetia</taxon>
        <taxon>Gemmatales</taxon>
        <taxon>Gemmataceae</taxon>
        <taxon>Gemmata</taxon>
    </lineage>
</organism>
<dbReference type="PROSITE" id="PS50234">
    <property type="entry name" value="VWFA"/>
    <property type="match status" value="1"/>
</dbReference>
<accession>A0ABS5BMQ9</accession>
<evidence type="ECO:0000259" key="3">
    <source>
        <dbReference type="PROSITE" id="PS51468"/>
    </source>
</evidence>
<protein>
    <submittedName>
        <fullName evidence="4">VWA domain-containing protein</fullName>
    </submittedName>
</protein>
<evidence type="ECO:0000313" key="5">
    <source>
        <dbReference type="Proteomes" id="UP000676565"/>
    </source>
</evidence>
<dbReference type="SMART" id="SM00327">
    <property type="entry name" value="VWA"/>
    <property type="match status" value="1"/>
</dbReference>
<feature type="domain" description="VIT" evidence="3">
    <location>
        <begin position="23"/>
        <end position="151"/>
    </location>
</feature>
<feature type="signal peptide" evidence="1">
    <location>
        <begin position="1"/>
        <end position="23"/>
    </location>
</feature>
<dbReference type="Pfam" id="PF13768">
    <property type="entry name" value="VWA_3"/>
    <property type="match status" value="1"/>
</dbReference>
<evidence type="ECO:0000313" key="4">
    <source>
        <dbReference type="EMBL" id="MBP3954997.1"/>
    </source>
</evidence>
<dbReference type="RefSeq" id="WP_210653102.1">
    <property type="nucleotide sequence ID" value="NZ_JAGKQQ010000001.1"/>
</dbReference>
<dbReference type="Pfam" id="PF08487">
    <property type="entry name" value="VIT"/>
    <property type="match status" value="1"/>
</dbReference>
<dbReference type="EMBL" id="JAGKQQ010000001">
    <property type="protein sequence ID" value="MBP3954997.1"/>
    <property type="molecule type" value="Genomic_DNA"/>
</dbReference>
<evidence type="ECO:0000259" key="2">
    <source>
        <dbReference type="PROSITE" id="PS50234"/>
    </source>
</evidence>
<evidence type="ECO:0000256" key="1">
    <source>
        <dbReference type="SAM" id="SignalP"/>
    </source>
</evidence>
<dbReference type="SUPFAM" id="SSF53300">
    <property type="entry name" value="vWA-like"/>
    <property type="match status" value="1"/>
</dbReference>
<keyword evidence="5" id="KW-1185">Reference proteome</keyword>
<dbReference type="SMART" id="SM00609">
    <property type="entry name" value="VIT"/>
    <property type="match status" value="1"/>
</dbReference>